<reference evidence="8" key="1">
    <citation type="submission" date="2011-02" db="EMBL/GenBank/DDBJ databases">
        <title>The Genome Sequence of Capsaspora owczarzaki ATCC 30864.</title>
        <authorList>
            <person name="Russ C."/>
            <person name="Cuomo C."/>
            <person name="Burger G."/>
            <person name="Gray M.W."/>
            <person name="Holland P.W.H."/>
            <person name="King N."/>
            <person name="Lang F.B.F."/>
            <person name="Roger A.J."/>
            <person name="Ruiz-Trillo I."/>
            <person name="Young S.K."/>
            <person name="Zeng Q."/>
            <person name="Gargeya S."/>
            <person name="Alvarado L."/>
            <person name="Berlin A."/>
            <person name="Chapman S.B."/>
            <person name="Chen Z."/>
            <person name="Freedman E."/>
            <person name="Gellesch M."/>
            <person name="Goldberg J."/>
            <person name="Griggs A."/>
            <person name="Gujja S."/>
            <person name="Heilman E."/>
            <person name="Heiman D."/>
            <person name="Howarth C."/>
            <person name="Mehta T."/>
            <person name="Neiman D."/>
            <person name="Pearson M."/>
            <person name="Roberts A."/>
            <person name="Saif S."/>
            <person name="Shea T."/>
            <person name="Shenoy N."/>
            <person name="Sisk P."/>
            <person name="Stolte C."/>
            <person name="Sykes S."/>
            <person name="White J."/>
            <person name="Yandava C."/>
            <person name="Haas B."/>
            <person name="Nusbaum C."/>
            <person name="Birren B."/>
        </authorList>
    </citation>
    <scope>NUCLEOTIDE SEQUENCE</scope>
    <source>
        <strain evidence="8">ATCC 30864</strain>
    </source>
</reference>
<dbReference type="InterPro" id="IPR021133">
    <property type="entry name" value="HEAT_type_2"/>
</dbReference>
<dbReference type="GO" id="GO:0006417">
    <property type="term" value="P:regulation of translation"/>
    <property type="evidence" value="ECO:0007669"/>
    <property type="project" value="TreeGrafter"/>
</dbReference>
<feature type="repeat" description="HEAT" evidence="4">
    <location>
        <begin position="1729"/>
        <end position="1767"/>
    </location>
</feature>
<dbReference type="PANTHER" id="PTHR23346:SF7">
    <property type="entry name" value="STALLED RIBOSOME SENSOR GCN1"/>
    <property type="match status" value="1"/>
</dbReference>
<dbReference type="SUPFAM" id="SSF48371">
    <property type="entry name" value="ARM repeat"/>
    <property type="match status" value="3"/>
</dbReference>
<dbReference type="SMART" id="SM01349">
    <property type="entry name" value="TOG"/>
    <property type="match status" value="2"/>
</dbReference>
<evidence type="ECO:0000256" key="4">
    <source>
        <dbReference type="PROSITE-ProRule" id="PRU00103"/>
    </source>
</evidence>
<comment type="similarity">
    <text evidence="1">Belongs to the GCN1 family.</text>
</comment>
<dbReference type="Pfam" id="PF24993">
    <property type="entry name" value="GNC1_N"/>
    <property type="match status" value="1"/>
</dbReference>
<gene>
    <name evidence="7" type="ORF">CAOG_008919</name>
</gene>
<evidence type="ECO:0000259" key="6">
    <source>
        <dbReference type="SMART" id="SM01349"/>
    </source>
</evidence>
<dbReference type="FunFam" id="1.25.10.10:FF:000162">
    <property type="entry name" value="GCN1, eIF2 alpha kinase activator homolog"/>
    <property type="match status" value="1"/>
</dbReference>
<dbReference type="FunFam" id="1.25.10.10:FF:000096">
    <property type="entry name" value="eIF-2-alpha kinase activator gcn1"/>
    <property type="match status" value="1"/>
</dbReference>
<dbReference type="eggNOG" id="KOG1242">
    <property type="taxonomic scope" value="Eukaryota"/>
</dbReference>
<keyword evidence="8" id="KW-1185">Reference proteome</keyword>
<dbReference type="STRING" id="595528.A0A0D2WU49"/>
<feature type="repeat" description="HEAT" evidence="4">
    <location>
        <begin position="2500"/>
        <end position="2538"/>
    </location>
</feature>
<dbReference type="InterPro" id="IPR057546">
    <property type="entry name" value="HEAT_GCN1"/>
</dbReference>
<dbReference type="Pfam" id="PF24987">
    <property type="entry name" value="HEAT_EF3_N"/>
    <property type="match status" value="2"/>
</dbReference>
<feature type="repeat" description="HEAT" evidence="4">
    <location>
        <begin position="2074"/>
        <end position="2111"/>
    </location>
</feature>
<dbReference type="EMBL" id="KE346369">
    <property type="protein sequence ID" value="KJE95363.1"/>
    <property type="molecule type" value="Genomic_DNA"/>
</dbReference>
<evidence type="ECO:0000256" key="2">
    <source>
        <dbReference type="ARBA" id="ARBA00022553"/>
    </source>
</evidence>
<dbReference type="InParanoid" id="A0A0D2WU49"/>
<evidence type="ECO:0000256" key="3">
    <source>
        <dbReference type="ARBA" id="ARBA00022737"/>
    </source>
</evidence>
<dbReference type="PROSITE" id="PS50077">
    <property type="entry name" value="HEAT_REPEAT"/>
    <property type="match status" value="3"/>
</dbReference>
<dbReference type="InterPro" id="IPR056810">
    <property type="entry name" value="GNC1-like_N"/>
</dbReference>
<name>A0A0D2WU49_CAPO3</name>
<keyword evidence="3" id="KW-0677">Repeat</keyword>
<dbReference type="Pfam" id="PF25801">
    <property type="entry name" value="HEAT_GCN1_C_2"/>
    <property type="match status" value="1"/>
</dbReference>
<dbReference type="Pfam" id="PF24984">
    <property type="entry name" value="HEAT_EF3_GNC1"/>
    <property type="match status" value="1"/>
</dbReference>
<dbReference type="InterPro" id="IPR016024">
    <property type="entry name" value="ARM-type_fold"/>
</dbReference>
<sequence>MSSTPGSADTDPTDGDEPLSLALQLARLSVVDRARCELSTSSTKARIALLRSIVLPAASASATSDAAAAAAAAPADVASTSDSAAAAPAAAAAALDDDDVRALVQELFDTAFRYADRESRRAVEDVLAALITTHPDAALPAIITALAAAAKRSVTAVLSTSQPAFLVYLSWACAVLKHAFPVLNTSAQTAKLDSLLESLAQLLESCLVTPRVSVQRSAAARVSALFRRSSARRASPAHHDLVKVVLERLLALTPTAPALLLLSQTIAYITRVASRVPKPATTGDATATASPVPANVAACQALLDAHKKAAIEFLLKTTVTTKTRPAGHVVQFSLAIVRLVSHDEFASSMLTAIDKAVLRNPEVVLNAIAGILGAVRIDLSKYAAQLAKSLCTQLKANDESVRADACLLFRNLARQSSDPAAVDSILANLFDVLNGVHGKLTAFEHRASVLEAIALVHDAQLVAAAKHTVAVTTIEKLAAALAKETHDGTIAQILDTIAIWAAHLSSFPASVSTLFSEGIKSAKPAIARGYLNALAAATKASPTVAAAAAGIFTDALLGVVRAAKTQTQLQLSSNAVVAATVLLYLLGADVSIEAKLGADKFWETLFDAKSKLILTDKLIAATPDKDLAAEVDLAAQLLRAHEARLNEADATALSLAVVQLLGASSWSVRKHARELFSAVLSFVNAKATLTRLLDALRVSAFKFAGLPTVFSNALFTVTALSATASGADKEAAALGSLMLAHHPTLPVVSAAHPSVWISILTRNKVDAAEFVVPRVERLLDLVQGPEGLGNADAATQQAASRALASLIRISPNPVLSALIRRITSGADSALVAGVGEEDVAIWKTPEGTLHNRDLIKEATENAASTSGLSKTAAWDAKVKAEIAAKKAAASGQAGAPKVELSKKQQEMVAKQLQAESETRAKVNCVSTSVSTALTLARTMIHTCSPRTTSGLLPVLEVHEHLPAIVSTLLPLFSSPLVSEEAVTTFLTLEEPLHVQAQLPLPAHAHADATAHVAGRLSRVARSLLYATLRSIQPRVYAPLPQAWTQEPLAHLVARVVGRISVFVDARLLPAGEFAICLPLLRSVLLDPKATLQLAHQAFRAAALHVDLGNQRELPRLDLIKLLLVVIVRHNRLEKEASGALVKLAQSMGDSATPVEVQALLDAVLSASPTVRESSLEALAHVPINKDSAPALVLIWLAQSDSEEKNMGFAKHLWDSRHLQLQPAHCDLFVDSVLSSEEHVRVAAARAIANAVGLFVGSGSENAVPRITSRLIALYAELLRAPEPERDMLGNLVNREWQEPWWSRSGIALALAAMSPHFGDAQVLEFFQFLVNGDALGDSSEDVRQRMLDAGQTALDAHGKQHIRHILPVFEQYLDSAAPPSEKHDRIRESVVVLLGSLARHLDASDPKIPPIFAKLVSALETPSQQVQEAVSKCLPPLVPAIAGDIQSYVQSMLHSLLEGERYAIRRGAAYGLGGIVKGKGIGALKDFNIMPTLQDAIQDKKVPRHREGALLAFEILCNTLGRLFEPYIIHILPHLLVCFGDGNKDVRAATQDTSKAIMTNLSAYGVKLVLPSLLNALEDNAWRTKQGSVELLGAMSYCAPKQLSSCLPMIVPKLTEVLTDSHAKVQEAGEDALRLIGSVIRNPEIQGMVQKLLDALRDPNAKTQAALSTLLETAFVHFIDAPSLALIMPILQRALRERATETKKMAAQIIGNMSSLADHKDLLPYLSSLLPGLKQVLLDPIPEVRGIAARALGTLVKGIGEDKFAELLPWLLDTIRSETSAVDRAGAAQGLSEVLAALGVERLEALIPDILQNATSGKTVVREGYLMLFVFLPGTFGESFKPFINTVLPPVLKGLADESEAVRDAALRGGQMIINYFAQTSVTLLLPELERGLFDDNWRIRQCSVQLLGDLLYRISGLSGKKTTVSDEDDTFGTEDARLAILASLGEERRNRVLAGLYMARSDVALIVRQASLHVWKTIVTNTPRTLREVLTTLMTLLLGFLASKSYDQRTVAARTLGDLVRKLGDRVLPEIIPMIEQGLESEDSARRQGVCVGLSEIMSTTSKDHILVYVGQLIPAVRKALCDPLPEVRESAAQTFDHLFRVVGNSTIDDIVPALLESLQDPNVAPFALDGLRQIMAVKSHVVLPFLVPKLLVLPITASHARALAALTSVAGSALNKHLSAILPALLDAICSGASSDSMHDIEDAAKALVLGVDNEAGMRLLVADLLDALKHPQQASRRLAAANLLLALCDESEFDWSPHLTPIMDALLRRFVDADDRVVLAAWNALAAATKSIDKDEMTQHIPNVRRTIKHMTENGVGGPVSQVKGFAVQKGIGSILPMFLHGLIYGSPETKEQAAAGLGDLIRLTDPAALKPYVIQITGPLIRVVGDKFSWQVKAAILDTLTLLIARVGIMLKPFLPQLQTTFIKALHDPTKVVRVRASNALTQLISLHTRVDPLLIELHTNVKAVSGTVQESMLRALFGAISQAGASMGEPVKKTLLDTMFPLLGDNDDSVRFAAAQVIGAVSKFLNDDEFEAYSRPLLQDNASADDDWLRRHGLAVTLSAILREGAERVFGLGHGDAAISESIRQLHDDKVPISTAAVHSIAAILQHFAAINQSVVPAGLIEALGLALKQGSSDVKLVAIRAVKVLAKTPSTRGSVANQVKILVPPMVDAVREKNTAVRLAAESALIYLIDAKNGEEKMMSVAKLLSTDHSRALIDYTRRVLIPRAQGSAESDDDDSLKPFSDEITSNE</sequence>
<dbReference type="FunFam" id="1.25.10.10:FF:000090">
    <property type="entry name" value="eIF-2-alpha kinase activator GCN1"/>
    <property type="match status" value="1"/>
</dbReference>
<dbReference type="OrthoDB" id="5148094at2759"/>
<dbReference type="PANTHER" id="PTHR23346">
    <property type="entry name" value="TRANSLATIONAL ACTIVATOR GCN1-RELATED"/>
    <property type="match status" value="1"/>
</dbReference>
<evidence type="ECO:0000313" key="7">
    <source>
        <dbReference type="EMBL" id="KJE95363.1"/>
    </source>
</evidence>
<dbReference type="InterPro" id="IPR011989">
    <property type="entry name" value="ARM-like"/>
</dbReference>
<evidence type="ECO:0000256" key="5">
    <source>
        <dbReference type="SAM" id="MobiDB-lite"/>
    </source>
</evidence>
<dbReference type="Gene3D" id="1.25.10.10">
    <property type="entry name" value="Leucine-rich Repeat Variant"/>
    <property type="match status" value="7"/>
</dbReference>
<feature type="domain" description="TOG" evidence="6">
    <location>
        <begin position="1436"/>
        <end position="1669"/>
    </location>
</feature>
<keyword evidence="2" id="KW-0597">Phosphoprotein</keyword>
<dbReference type="Proteomes" id="UP000008743">
    <property type="component" value="Unassembled WGS sequence"/>
</dbReference>
<evidence type="ECO:0000256" key="1">
    <source>
        <dbReference type="ARBA" id="ARBA00007366"/>
    </source>
</evidence>
<protein>
    <recommendedName>
        <fullName evidence="6">TOG domain-containing protein</fullName>
    </recommendedName>
</protein>
<dbReference type="PhylomeDB" id="A0A0D2WU49"/>
<dbReference type="InterPro" id="IPR000357">
    <property type="entry name" value="HEAT"/>
</dbReference>
<dbReference type="GO" id="GO:0019887">
    <property type="term" value="F:protein kinase regulator activity"/>
    <property type="evidence" value="ECO:0007669"/>
    <property type="project" value="TreeGrafter"/>
</dbReference>
<dbReference type="RefSeq" id="XP_011270590.1">
    <property type="nucleotide sequence ID" value="XM_011272288.1"/>
</dbReference>
<feature type="region of interest" description="Disordered" evidence="5">
    <location>
        <begin position="2731"/>
        <end position="2754"/>
    </location>
</feature>
<organism evidence="7 8">
    <name type="scientific">Capsaspora owczarzaki (strain ATCC 30864)</name>
    <dbReference type="NCBI Taxonomy" id="595528"/>
    <lineage>
        <taxon>Eukaryota</taxon>
        <taxon>Filasterea</taxon>
        <taxon>Capsaspora</taxon>
    </lineage>
</organism>
<dbReference type="GO" id="GO:0005829">
    <property type="term" value="C:cytosol"/>
    <property type="evidence" value="ECO:0007669"/>
    <property type="project" value="TreeGrafter"/>
</dbReference>
<dbReference type="InterPro" id="IPR034085">
    <property type="entry name" value="TOG"/>
</dbReference>
<feature type="domain" description="TOG" evidence="6">
    <location>
        <begin position="2324"/>
        <end position="2565"/>
    </location>
</feature>
<dbReference type="Pfam" id="PF02985">
    <property type="entry name" value="HEAT"/>
    <property type="match status" value="1"/>
</dbReference>
<dbReference type="Pfam" id="PF23271">
    <property type="entry name" value="HEAT_GCN1"/>
    <property type="match status" value="1"/>
</dbReference>
<proteinExistence type="inferred from homology"/>
<dbReference type="FunCoup" id="A0A0D2WU49">
    <property type="interactions" value="728"/>
</dbReference>
<evidence type="ECO:0000313" key="8">
    <source>
        <dbReference type="Proteomes" id="UP000008743"/>
    </source>
</evidence>
<dbReference type="GO" id="GO:0034198">
    <property type="term" value="P:cellular response to amino acid starvation"/>
    <property type="evidence" value="ECO:0007669"/>
    <property type="project" value="TreeGrafter"/>
</dbReference>
<accession>A0A0D2WU49</accession>